<reference evidence="5 6" key="1">
    <citation type="submission" date="2020-11" db="EMBL/GenBank/DDBJ databases">
        <title>Draft genome sequencing of a Lachnospiraceae strain isolated from anoxic soil subjected to BSD treatment.</title>
        <authorList>
            <person name="Uek A."/>
            <person name="Tonouchi A."/>
        </authorList>
    </citation>
    <scope>NUCLEOTIDE SEQUENCE [LARGE SCALE GENOMIC DNA]</scope>
    <source>
        <strain evidence="5 6">TB5</strain>
    </source>
</reference>
<dbReference type="EMBL" id="AP024169">
    <property type="protein sequence ID" value="BCN30917.1"/>
    <property type="molecule type" value="Genomic_DNA"/>
</dbReference>
<name>A0A7R7ELX7_9FIRM</name>
<accession>A0A7R7ELX7</accession>
<organism evidence="5 6">
    <name type="scientific">Anaeromicropila herbilytica</name>
    <dbReference type="NCBI Taxonomy" id="2785025"/>
    <lineage>
        <taxon>Bacteria</taxon>
        <taxon>Bacillati</taxon>
        <taxon>Bacillota</taxon>
        <taxon>Clostridia</taxon>
        <taxon>Lachnospirales</taxon>
        <taxon>Lachnospiraceae</taxon>
        <taxon>Anaeromicropila</taxon>
    </lineage>
</organism>
<keyword evidence="5" id="KW-0328">Glycosyltransferase</keyword>
<dbReference type="Gene3D" id="1.10.4040.10">
    <property type="entry name" value="Penicillinase repressor domain"/>
    <property type="match status" value="1"/>
</dbReference>
<dbReference type="GO" id="GO:0045892">
    <property type="term" value="P:negative regulation of DNA-templated transcription"/>
    <property type="evidence" value="ECO:0007669"/>
    <property type="project" value="InterPro"/>
</dbReference>
<dbReference type="Pfam" id="PF03965">
    <property type="entry name" value="Penicillinase_R"/>
    <property type="match status" value="1"/>
</dbReference>
<protein>
    <submittedName>
        <fullName evidence="5">Uracil phosphoribosyltransferase</fullName>
    </submittedName>
</protein>
<comment type="similarity">
    <text evidence="1">Belongs to the BlaI transcriptional regulatory family.</text>
</comment>
<keyword evidence="6" id="KW-1185">Reference proteome</keyword>
<evidence type="ECO:0000313" key="5">
    <source>
        <dbReference type="EMBL" id="BCN30917.1"/>
    </source>
</evidence>
<evidence type="ECO:0000313" key="6">
    <source>
        <dbReference type="Proteomes" id="UP000595897"/>
    </source>
</evidence>
<gene>
    <name evidence="5" type="ORF">bsdtb5_22120</name>
</gene>
<dbReference type="SUPFAM" id="SSF46785">
    <property type="entry name" value="Winged helix' DNA-binding domain"/>
    <property type="match status" value="1"/>
</dbReference>
<sequence length="131" mass="14798">MGSIYLSDGEWKLMKALWRNGPCTITQLVILLKVETNWSKHTIITMLGRLEKKGALAYEEGGKAKLFYPIVKESEVTIDETKGFLDKVYNGSISLLINTLVGNQSISKEELDELHQILQKAEVDQIDRDSN</sequence>
<dbReference type="KEGG" id="ahb:bsdtb5_22120"/>
<keyword evidence="5" id="KW-0808">Transferase</keyword>
<dbReference type="GO" id="GO:0003677">
    <property type="term" value="F:DNA binding"/>
    <property type="evidence" value="ECO:0007669"/>
    <property type="project" value="UniProtKB-KW"/>
</dbReference>
<keyword evidence="2" id="KW-0805">Transcription regulation</keyword>
<proteinExistence type="inferred from homology"/>
<evidence type="ECO:0000256" key="1">
    <source>
        <dbReference type="ARBA" id="ARBA00011046"/>
    </source>
</evidence>
<dbReference type="PIRSF" id="PIRSF019455">
    <property type="entry name" value="CopR_AtkY"/>
    <property type="match status" value="1"/>
</dbReference>
<dbReference type="Gene3D" id="1.10.10.10">
    <property type="entry name" value="Winged helix-like DNA-binding domain superfamily/Winged helix DNA-binding domain"/>
    <property type="match status" value="1"/>
</dbReference>
<evidence type="ECO:0000256" key="3">
    <source>
        <dbReference type="ARBA" id="ARBA00023125"/>
    </source>
</evidence>
<dbReference type="InterPro" id="IPR005650">
    <property type="entry name" value="BlaI_family"/>
</dbReference>
<dbReference type="InterPro" id="IPR036390">
    <property type="entry name" value="WH_DNA-bd_sf"/>
</dbReference>
<evidence type="ECO:0000256" key="4">
    <source>
        <dbReference type="ARBA" id="ARBA00023163"/>
    </source>
</evidence>
<keyword evidence="3" id="KW-0238">DNA-binding</keyword>
<dbReference type="InterPro" id="IPR036388">
    <property type="entry name" value="WH-like_DNA-bd_sf"/>
</dbReference>
<dbReference type="RefSeq" id="WP_271712073.1">
    <property type="nucleotide sequence ID" value="NZ_AP024169.1"/>
</dbReference>
<dbReference type="GO" id="GO:0016757">
    <property type="term" value="F:glycosyltransferase activity"/>
    <property type="evidence" value="ECO:0007669"/>
    <property type="project" value="UniProtKB-KW"/>
</dbReference>
<keyword evidence="4" id="KW-0804">Transcription</keyword>
<evidence type="ECO:0000256" key="2">
    <source>
        <dbReference type="ARBA" id="ARBA00023015"/>
    </source>
</evidence>
<dbReference type="Proteomes" id="UP000595897">
    <property type="component" value="Chromosome"/>
</dbReference>
<dbReference type="AlphaFoldDB" id="A0A7R7ELX7"/>